<comment type="caution">
    <text evidence="2">The sequence shown here is derived from an EMBL/GenBank/DDBJ whole genome shotgun (WGS) entry which is preliminary data.</text>
</comment>
<reference evidence="2 3" key="1">
    <citation type="submission" date="2023-01" db="EMBL/GenBank/DDBJ databases">
        <title>Analysis of 21 Apiospora genomes using comparative genomics revels a genus with tremendous synthesis potential of carbohydrate active enzymes and secondary metabolites.</title>
        <authorList>
            <person name="Sorensen T."/>
        </authorList>
    </citation>
    <scope>NUCLEOTIDE SEQUENCE [LARGE SCALE GENOMIC DNA]</scope>
    <source>
        <strain evidence="2 3">CBS 117206</strain>
    </source>
</reference>
<evidence type="ECO:0000313" key="2">
    <source>
        <dbReference type="EMBL" id="KAK8114155.1"/>
    </source>
</evidence>
<dbReference type="Proteomes" id="UP001392437">
    <property type="component" value="Unassembled WGS sequence"/>
</dbReference>
<dbReference type="AlphaFoldDB" id="A0AAW0QPW7"/>
<feature type="region of interest" description="Disordered" evidence="1">
    <location>
        <begin position="48"/>
        <end position="74"/>
    </location>
</feature>
<dbReference type="EMBL" id="JAQQWP010000006">
    <property type="protein sequence ID" value="KAK8114155.1"/>
    <property type="molecule type" value="Genomic_DNA"/>
</dbReference>
<keyword evidence="3" id="KW-1185">Reference proteome</keyword>
<evidence type="ECO:0000256" key="1">
    <source>
        <dbReference type="SAM" id="MobiDB-lite"/>
    </source>
</evidence>
<evidence type="ECO:0000313" key="3">
    <source>
        <dbReference type="Proteomes" id="UP001392437"/>
    </source>
</evidence>
<sequence>MQQEEGEEGESFPDLLAVPLAPPQPRPHQLAGLAGLYYHADYPATFPSTELGAMRSPRHSETPSSWDAGPVAVT</sequence>
<gene>
    <name evidence="2" type="ORF">PG999_006224</name>
</gene>
<name>A0AAW0QPW7_9PEZI</name>
<feature type="compositionally biased region" description="Acidic residues" evidence="1">
    <location>
        <begin position="1"/>
        <end position="11"/>
    </location>
</feature>
<protein>
    <submittedName>
        <fullName evidence="2">Uncharacterized protein</fullName>
    </submittedName>
</protein>
<accession>A0AAW0QPW7</accession>
<organism evidence="2 3">
    <name type="scientific">Apiospora kogelbergensis</name>
    <dbReference type="NCBI Taxonomy" id="1337665"/>
    <lineage>
        <taxon>Eukaryota</taxon>
        <taxon>Fungi</taxon>
        <taxon>Dikarya</taxon>
        <taxon>Ascomycota</taxon>
        <taxon>Pezizomycotina</taxon>
        <taxon>Sordariomycetes</taxon>
        <taxon>Xylariomycetidae</taxon>
        <taxon>Amphisphaeriales</taxon>
        <taxon>Apiosporaceae</taxon>
        <taxon>Apiospora</taxon>
    </lineage>
</organism>
<feature type="region of interest" description="Disordered" evidence="1">
    <location>
        <begin position="1"/>
        <end position="29"/>
    </location>
</feature>
<proteinExistence type="predicted"/>